<dbReference type="RefSeq" id="WP_039458230.1">
    <property type="nucleotide sequence ID" value="NZ_JSWE01000180.1"/>
</dbReference>
<keyword evidence="3" id="KW-1185">Reference proteome</keyword>
<dbReference type="PANTHER" id="PTHR42663">
    <property type="entry name" value="HYDROLASE C777.06C-RELATED-RELATED"/>
    <property type="match status" value="1"/>
</dbReference>
<protein>
    <submittedName>
        <fullName evidence="2">Metal-dependent hydrolases of the beta-lactamase superfamily I</fullName>
    </submittedName>
</protein>
<accession>A0A0C1MRC6</accession>
<dbReference type="InterPro" id="IPR036866">
    <property type="entry name" value="RibonucZ/Hydroxyglut_hydro"/>
</dbReference>
<dbReference type="STRING" id="86105.NF27_HJ00400"/>
<name>A0A0C1MRC6_9RICK</name>
<keyword evidence="2" id="KW-0378">Hydrolase</keyword>
<evidence type="ECO:0000259" key="1">
    <source>
        <dbReference type="SMART" id="SM00849"/>
    </source>
</evidence>
<dbReference type="EMBL" id="JSWE01000180">
    <property type="protein sequence ID" value="KIE04587.1"/>
    <property type="molecule type" value="Genomic_DNA"/>
</dbReference>
<dbReference type="InterPro" id="IPR001279">
    <property type="entry name" value="Metallo-B-lactamas"/>
</dbReference>
<dbReference type="AlphaFoldDB" id="A0A0C1MRC6"/>
<sequence length="252" mass="28868">MKCTILGCGGSNGVPEIGCECVVCKSENPKNHRTRVSILVESDNAKILVDTSTDLRQQALNNKIKYVDAVLYTHDHADHVAGIDDIKLLSKDKKPIPAYMDERTHAFLMQRFPYIFKQFSPLYPPRLTSVIIKTDENFMVGDIRVQSFPQIHGGIHSLGFKFGNLTYSTDLNKIPELSYKLLEGTEVWILDCMRYYWMPSHAYLELILNWVARVKPKLTVLTHMAHTMEYDELKRILPKHIIPAYDGMVIDL</sequence>
<proteinExistence type="predicted"/>
<dbReference type="SUPFAM" id="SSF56281">
    <property type="entry name" value="Metallo-hydrolase/oxidoreductase"/>
    <property type="match status" value="1"/>
</dbReference>
<comment type="caution">
    <text evidence="2">The sequence shown here is derived from an EMBL/GenBank/DDBJ whole genome shotgun (WGS) entry which is preliminary data.</text>
</comment>
<feature type="domain" description="Metallo-beta-lactamase" evidence="1">
    <location>
        <begin position="34"/>
        <end position="223"/>
    </location>
</feature>
<dbReference type="Pfam" id="PF12706">
    <property type="entry name" value="Lactamase_B_2"/>
    <property type="match status" value="1"/>
</dbReference>
<dbReference type="PATRIC" id="fig|86105.3.peg.1606"/>
<dbReference type="GO" id="GO:0016787">
    <property type="term" value="F:hydrolase activity"/>
    <property type="evidence" value="ECO:0007669"/>
    <property type="project" value="UniProtKB-KW"/>
</dbReference>
<reference evidence="2 3" key="1">
    <citation type="submission" date="2014-11" db="EMBL/GenBank/DDBJ databases">
        <title>A Rickettsiales Symbiont of Amoebae With Ancient Features.</title>
        <authorList>
            <person name="Schulz F."/>
            <person name="Martijn J."/>
            <person name="Wascher F."/>
            <person name="Kostanjsek R."/>
            <person name="Ettema T.J."/>
            <person name="Horn M."/>
        </authorList>
    </citation>
    <scope>NUCLEOTIDE SEQUENCE [LARGE SCALE GENOMIC DNA]</scope>
    <source>
        <strain evidence="2 3">UWC36</strain>
    </source>
</reference>
<dbReference type="OrthoDB" id="9781189at2"/>
<organism evidence="2 3">
    <name type="scientific">Candidatus Jidaibacter acanthamoebae</name>
    <dbReference type="NCBI Taxonomy" id="86105"/>
    <lineage>
        <taxon>Bacteria</taxon>
        <taxon>Pseudomonadati</taxon>
        <taxon>Pseudomonadota</taxon>
        <taxon>Alphaproteobacteria</taxon>
        <taxon>Rickettsiales</taxon>
        <taxon>Candidatus Midichloriaceae</taxon>
        <taxon>Candidatus Jidaibacter</taxon>
    </lineage>
</organism>
<dbReference type="Proteomes" id="UP000031258">
    <property type="component" value="Unassembled WGS sequence"/>
</dbReference>
<dbReference type="Gene3D" id="3.60.15.10">
    <property type="entry name" value="Ribonuclease Z/Hydroxyacylglutathione hydrolase-like"/>
    <property type="match status" value="1"/>
</dbReference>
<gene>
    <name evidence="2" type="primary">phnP_2</name>
    <name evidence="2" type="ORF">NF27_HJ00400</name>
</gene>
<dbReference type="SMART" id="SM00849">
    <property type="entry name" value="Lactamase_B"/>
    <property type="match status" value="1"/>
</dbReference>
<evidence type="ECO:0000313" key="2">
    <source>
        <dbReference type="EMBL" id="KIE04587.1"/>
    </source>
</evidence>
<dbReference type="CDD" id="cd16279">
    <property type="entry name" value="metallo-hydrolase-like_MBL-fold"/>
    <property type="match status" value="1"/>
</dbReference>
<dbReference type="PANTHER" id="PTHR42663:SF6">
    <property type="entry name" value="HYDROLASE C777.06C-RELATED"/>
    <property type="match status" value="1"/>
</dbReference>
<evidence type="ECO:0000313" key="3">
    <source>
        <dbReference type="Proteomes" id="UP000031258"/>
    </source>
</evidence>